<comment type="caution">
    <text evidence="3">The sequence shown here is derived from an EMBL/GenBank/DDBJ whole genome shotgun (WGS) entry which is preliminary data.</text>
</comment>
<dbReference type="AlphaFoldDB" id="A0A4U1J9H8"/>
<dbReference type="PANTHER" id="PTHR43081">
    <property type="entry name" value="ADENYLATE CYCLASE, TERMINAL-DIFFERENTIATION SPECIFIC-RELATED"/>
    <property type="match status" value="1"/>
</dbReference>
<dbReference type="Pfam" id="PF00498">
    <property type="entry name" value="FHA"/>
    <property type="match status" value="1"/>
</dbReference>
<evidence type="ECO:0000313" key="3">
    <source>
        <dbReference type="EMBL" id="TKD05061.1"/>
    </source>
</evidence>
<dbReference type="SMART" id="SM00044">
    <property type="entry name" value="CYCc"/>
    <property type="match status" value="1"/>
</dbReference>
<dbReference type="InterPro" id="IPR000253">
    <property type="entry name" value="FHA_dom"/>
</dbReference>
<sequence>MKLDFDAMSLTEIIRLQTQLSQVLTRRFEKPLALGFTDIVGSTAYFARFGDKAGRALQQLHHDLLGESIHGFGGRIVDVAGDGAFTCFPDVEKAVSGLVTFLERASQENGTRSRDHQLVVRLGVHAGPVLTDGVIVSGDSVNLCARIASTAEPGELRLSAAALRESPPGMRVRAWPVPPVVVRGHAEALVLFRFDWRDEHRLPGSVVLRETGDTFVLPRQDIISFGRLRGEEGTRANDVVLALQDKQLEQLVSRFHFELRRKPEGYVLRPVSRQPTEVDGRMVAPDQEAPIRPGSVVRLSKAVTLEFKARPEASLGNASPTIEPKSS</sequence>
<dbReference type="InterPro" id="IPR008984">
    <property type="entry name" value="SMAD_FHA_dom_sf"/>
</dbReference>
<dbReference type="GO" id="GO:0035556">
    <property type="term" value="P:intracellular signal transduction"/>
    <property type="evidence" value="ECO:0007669"/>
    <property type="project" value="InterPro"/>
</dbReference>
<reference evidence="3 4" key="1">
    <citation type="submission" date="2019-04" db="EMBL/GenBank/DDBJ databases">
        <authorList>
            <person name="Li Y."/>
            <person name="Wang J."/>
        </authorList>
    </citation>
    <scope>NUCLEOTIDE SEQUENCE [LARGE SCALE GENOMIC DNA]</scope>
    <source>
        <strain evidence="3 4">DSM 14668</strain>
    </source>
</reference>
<dbReference type="CDD" id="cd07302">
    <property type="entry name" value="CHD"/>
    <property type="match status" value="1"/>
</dbReference>
<dbReference type="GO" id="GO:0009190">
    <property type="term" value="P:cyclic nucleotide biosynthetic process"/>
    <property type="evidence" value="ECO:0007669"/>
    <property type="project" value="InterPro"/>
</dbReference>
<evidence type="ECO:0000259" key="2">
    <source>
        <dbReference type="PROSITE" id="PS50125"/>
    </source>
</evidence>
<dbReference type="GO" id="GO:0004016">
    <property type="term" value="F:adenylate cyclase activity"/>
    <property type="evidence" value="ECO:0007669"/>
    <property type="project" value="UniProtKB-ARBA"/>
</dbReference>
<gene>
    <name evidence="3" type="ORF">E8A74_22625</name>
</gene>
<dbReference type="RefSeq" id="WP_136931131.1">
    <property type="nucleotide sequence ID" value="NZ_SSMQ01000023.1"/>
</dbReference>
<dbReference type="SMART" id="SM00240">
    <property type="entry name" value="FHA"/>
    <property type="match status" value="1"/>
</dbReference>
<keyword evidence="4" id="KW-1185">Reference proteome</keyword>
<evidence type="ECO:0000259" key="1">
    <source>
        <dbReference type="PROSITE" id="PS50006"/>
    </source>
</evidence>
<dbReference type="EMBL" id="SSMQ01000023">
    <property type="protein sequence ID" value="TKD05061.1"/>
    <property type="molecule type" value="Genomic_DNA"/>
</dbReference>
<dbReference type="SUPFAM" id="SSF55073">
    <property type="entry name" value="Nucleotide cyclase"/>
    <property type="match status" value="1"/>
</dbReference>
<dbReference type="SUPFAM" id="SSF49879">
    <property type="entry name" value="SMAD/FHA domain"/>
    <property type="match status" value="1"/>
</dbReference>
<protein>
    <submittedName>
        <fullName evidence="3">Adenylate/guanylate cyclase domain-containing protein</fullName>
    </submittedName>
</protein>
<dbReference type="Gene3D" id="2.60.200.20">
    <property type="match status" value="1"/>
</dbReference>
<name>A0A4U1J9H8_9BACT</name>
<dbReference type="Gene3D" id="3.30.70.1230">
    <property type="entry name" value="Nucleotide cyclase"/>
    <property type="match status" value="1"/>
</dbReference>
<dbReference type="CDD" id="cd00060">
    <property type="entry name" value="FHA"/>
    <property type="match status" value="1"/>
</dbReference>
<dbReference type="InterPro" id="IPR050697">
    <property type="entry name" value="Adenylyl/Guanylyl_Cyclase_3/4"/>
</dbReference>
<organism evidence="3 4">
    <name type="scientific">Polyangium fumosum</name>
    <dbReference type="NCBI Taxonomy" id="889272"/>
    <lineage>
        <taxon>Bacteria</taxon>
        <taxon>Pseudomonadati</taxon>
        <taxon>Myxococcota</taxon>
        <taxon>Polyangia</taxon>
        <taxon>Polyangiales</taxon>
        <taxon>Polyangiaceae</taxon>
        <taxon>Polyangium</taxon>
    </lineage>
</organism>
<dbReference type="PROSITE" id="PS50006">
    <property type="entry name" value="FHA_DOMAIN"/>
    <property type="match status" value="1"/>
</dbReference>
<dbReference type="InterPro" id="IPR029787">
    <property type="entry name" value="Nucleotide_cyclase"/>
</dbReference>
<dbReference type="InterPro" id="IPR001054">
    <property type="entry name" value="A/G_cyclase"/>
</dbReference>
<evidence type="ECO:0000313" key="4">
    <source>
        <dbReference type="Proteomes" id="UP000309215"/>
    </source>
</evidence>
<dbReference type="OrthoDB" id="9807521at2"/>
<dbReference type="PROSITE" id="PS50125">
    <property type="entry name" value="GUANYLATE_CYCLASE_2"/>
    <property type="match status" value="1"/>
</dbReference>
<dbReference type="Proteomes" id="UP000309215">
    <property type="component" value="Unassembled WGS sequence"/>
</dbReference>
<feature type="domain" description="FHA" evidence="1">
    <location>
        <begin position="223"/>
        <end position="283"/>
    </location>
</feature>
<proteinExistence type="predicted"/>
<dbReference type="Pfam" id="PF00211">
    <property type="entry name" value="Guanylate_cyc"/>
    <property type="match status" value="1"/>
</dbReference>
<dbReference type="PANTHER" id="PTHR43081:SF1">
    <property type="entry name" value="ADENYLATE CYCLASE, TERMINAL-DIFFERENTIATION SPECIFIC"/>
    <property type="match status" value="1"/>
</dbReference>
<feature type="domain" description="Guanylate cyclase" evidence="2">
    <location>
        <begin position="33"/>
        <end position="148"/>
    </location>
</feature>
<accession>A0A4U1J9H8</accession>